<sequence>MSMNIVALPIHDAIIVPASSAAQAKAVMLEVFKKRTGQEGAVELITKEELQGVDEAQDEAVVEAEEELLLAA</sequence>
<reference evidence="1 2" key="1">
    <citation type="submission" date="2015-09" db="EMBL/GenBank/DDBJ databases">
        <authorList>
            <consortium name="Swine Surveillance"/>
        </authorList>
    </citation>
    <scope>NUCLEOTIDE SEQUENCE [LARGE SCALE GENOMIC DNA]</scope>
    <source>
        <strain evidence="1 2">CECT 8383</strain>
    </source>
</reference>
<evidence type="ECO:0000313" key="1">
    <source>
        <dbReference type="EMBL" id="CUH85807.1"/>
    </source>
</evidence>
<dbReference type="EMBL" id="CYSF01000017">
    <property type="protein sequence ID" value="CUH85807.1"/>
    <property type="molecule type" value="Genomic_DNA"/>
</dbReference>
<keyword evidence="2" id="KW-1185">Reference proteome</keyword>
<gene>
    <name evidence="1" type="ORF">TM5383_03049</name>
</gene>
<evidence type="ECO:0000313" key="2">
    <source>
        <dbReference type="Proteomes" id="UP000051681"/>
    </source>
</evidence>
<proteinExistence type="predicted"/>
<name>A0A0P1GT36_9RHOB</name>
<accession>A0A0P1GT36</accession>
<organism evidence="1 2">
    <name type="scientific">Thalassovita mediterranea</name>
    <dbReference type="NCBI Taxonomy" id="340021"/>
    <lineage>
        <taxon>Bacteria</taxon>
        <taxon>Pseudomonadati</taxon>
        <taxon>Pseudomonadota</taxon>
        <taxon>Alphaproteobacteria</taxon>
        <taxon>Rhodobacterales</taxon>
        <taxon>Roseobacteraceae</taxon>
        <taxon>Thalassovita</taxon>
    </lineage>
</organism>
<protein>
    <submittedName>
        <fullName evidence="1">Uncharacterized protein</fullName>
    </submittedName>
</protein>
<dbReference type="AlphaFoldDB" id="A0A0P1GT36"/>
<dbReference type="Proteomes" id="UP000051681">
    <property type="component" value="Unassembled WGS sequence"/>
</dbReference>